<keyword evidence="3" id="KW-1185">Reference proteome</keyword>
<gene>
    <name evidence="2" type="ORF">J7I44_02060</name>
</gene>
<accession>A0ABS4DJ41</accession>
<feature type="transmembrane region" description="Helical" evidence="1">
    <location>
        <begin position="7"/>
        <end position="27"/>
    </location>
</feature>
<comment type="caution">
    <text evidence="2">The sequence shown here is derived from an EMBL/GenBank/DDBJ whole genome shotgun (WGS) entry which is preliminary data.</text>
</comment>
<feature type="transmembrane region" description="Helical" evidence="1">
    <location>
        <begin position="341"/>
        <end position="372"/>
    </location>
</feature>
<reference evidence="2 3" key="1">
    <citation type="submission" date="2021-04" db="EMBL/GenBank/DDBJ databases">
        <authorList>
            <person name="Huq M.A."/>
        </authorList>
    </citation>
    <scope>NUCLEOTIDE SEQUENCE [LARGE SCALE GENOMIC DNA]</scope>
    <source>
        <strain evidence="2 3">MAH-13</strain>
    </source>
</reference>
<keyword evidence="1" id="KW-0812">Transmembrane</keyword>
<evidence type="ECO:0000256" key="1">
    <source>
        <dbReference type="SAM" id="Phobius"/>
    </source>
</evidence>
<organism evidence="2 3">
    <name type="scientific">Frateuria flava</name>
    <dbReference type="NCBI Taxonomy" id="2821489"/>
    <lineage>
        <taxon>Bacteria</taxon>
        <taxon>Pseudomonadati</taxon>
        <taxon>Pseudomonadota</taxon>
        <taxon>Gammaproteobacteria</taxon>
        <taxon>Lysobacterales</taxon>
        <taxon>Rhodanobacteraceae</taxon>
        <taxon>Frateuria</taxon>
    </lineage>
</organism>
<feature type="transmembrane region" description="Helical" evidence="1">
    <location>
        <begin position="176"/>
        <end position="204"/>
    </location>
</feature>
<dbReference type="RefSeq" id="WP_209614991.1">
    <property type="nucleotide sequence ID" value="NZ_JAGJRS010000004.1"/>
</dbReference>
<keyword evidence="1" id="KW-0472">Membrane</keyword>
<name>A0ABS4DJ41_9GAMM</name>
<feature type="transmembrane region" description="Helical" evidence="1">
    <location>
        <begin position="285"/>
        <end position="304"/>
    </location>
</feature>
<feature type="transmembrane region" description="Helical" evidence="1">
    <location>
        <begin position="316"/>
        <end position="335"/>
    </location>
</feature>
<protein>
    <recommendedName>
        <fullName evidence="4">Glycosyltransferase RgtA/B/C/D-like domain-containing protein</fullName>
    </recommendedName>
</protein>
<dbReference type="EMBL" id="JAGJRS010000004">
    <property type="protein sequence ID" value="MBP1473064.1"/>
    <property type="molecule type" value="Genomic_DNA"/>
</dbReference>
<feature type="transmembrane region" description="Helical" evidence="1">
    <location>
        <begin position="216"/>
        <end position="235"/>
    </location>
</feature>
<dbReference type="Proteomes" id="UP000823790">
    <property type="component" value="Unassembled WGS sequence"/>
</dbReference>
<feature type="transmembrane region" description="Helical" evidence="1">
    <location>
        <begin position="87"/>
        <end position="110"/>
    </location>
</feature>
<evidence type="ECO:0000313" key="3">
    <source>
        <dbReference type="Proteomes" id="UP000823790"/>
    </source>
</evidence>
<sequence length="479" mass="52118">MLDARRSALRIGIALLGASVLLMWLPALRTPFWGDDYLYIYGAHATNASSAPWWSDFVPTVPPRFWRPLSQEGYWRLIDGALHDSPLATHMVSLALHLLASASVFLFALAIGRACKWNAPRLTAALAGVIYAGLGMHMLPVHWAAAVNNSLLTLFTALCLAAWVEAASAEGLRRVLWLASMPLSLALALLSKESAALTVVLMVVVRLFTGQLRVRAGEVVALLACAGVTGIWLVLRAHFTTQADPAYALTLGSNVVRNMVAFAGWMAGVPREAVRMAVAGDRWRALAWMVLTALPLLAASAIACWQGRSLLRARQWLAIVLFAGIAYGPYFLLAWNSYPYYAAIAAILPAIVLAHCSAASPRVTIILALLALSSWSAVEGTRQLDHPGLIGRARWGERLLEDLARRNVEPPLWVAVRDDHRFYAVGQYGLAWRLQLPVDSIHLARQCPATARQCLRIDEDGTWHLEASASPPAPGGKGR</sequence>
<evidence type="ECO:0008006" key="4">
    <source>
        <dbReference type="Google" id="ProtNLM"/>
    </source>
</evidence>
<evidence type="ECO:0000313" key="2">
    <source>
        <dbReference type="EMBL" id="MBP1473064.1"/>
    </source>
</evidence>
<proteinExistence type="predicted"/>
<keyword evidence="1" id="KW-1133">Transmembrane helix</keyword>
<feature type="transmembrane region" description="Helical" evidence="1">
    <location>
        <begin position="122"/>
        <end position="139"/>
    </location>
</feature>